<sequence>MSVLPNSHEVLLRHVGRLRGQVALLGVQDPALLSRLAVTGLAMTEHAGVHRSLSGAAGWRAAFGYDDPTLQAARYDSLVVFLPKARAELELRLALAFWLARAGAEVLLVGEKKEGIAGAVKHFRARAPSAVKVDSARHCQVWSAQVAVPLAAFDLADWLSWTPLAYRGVSLNIAGLPGVFSLGELDDGTALLLDSFAERPLVAPRVLDFACGAGVIGAWLQASARAEGREVPVDGVDVQAQAVRCARETYARNGGQGTILASDGLSGVSGRWPAVVSNPPFHSGVKTDTSMTERFLAQVSEHLQPGGELRLVANSFLPYETLMARHVGPVERLAGDRRFTVYRAVRT</sequence>
<dbReference type="STRING" id="135739.BTO32_01510"/>
<evidence type="ECO:0000256" key="3">
    <source>
        <dbReference type="ARBA" id="ARBA00022603"/>
    </source>
</evidence>
<evidence type="ECO:0000256" key="5">
    <source>
        <dbReference type="ARBA" id="ARBA00022691"/>
    </source>
</evidence>
<protein>
    <recommendedName>
        <fullName evidence="6">Ribosomal RNA small subunit methyltransferase C</fullName>
        <ecNumber evidence="6">2.1.1.172</ecNumber>
    </recommendedName>
    <alternativeName>
        <fullName evidence="6">16S rRNA m2G1207 methyltransferase</fullName>
    </alternativeName>
    <alternativeName>
        <fullName evidence="6">rRNA (guanine-N(2)-)-methyltransferase RsmC</fullName>
    </alternativeName>
</protein>
<evidence type="ECO:0000256" key="4">
    <source>
        <dbReference type="ARBA" id="ARBA00022679"/>
    </source>
</evidence>
<keyword evidence="4 6" id="KW-0808">Transferase</keyword>
<dbReference type="InterPro" id="IPR023543">
    <property type="entry name" value="rRNA_ssu_MeTfrase_C"/>
</dbReference>
<dbReference type="SUPFAM" id="SSF53335">
    <property type="entry name" value="S-adenosyl-L-methionine-dependent methyltransferases"/>
    <property type="match status" value="1"/>
</dbReference>
<proteinExistence type="inferred from homology"/>
<keyword evidence="2 6" id="KW-0698">rRNA processing</keyword>
<dbReference type="EC" id="2.1.1.172" evidence="6"/>
<dbReference type="PANTHER" id="PTHR47816">
    <property type="entry name" value="RIBOSOMAL RNA SMALL SUBUNIT METHYLTRANSFERASE C"/>
    <property type="match status" value="1"/>
</dbReference>
<comment type="function">
    <text evidence="6">Specifically methylates the guanine in position 1207 of 16S rRNA in the 30S particle.</text>
</comment>
<accession>A0A1V2DXQ8</accession>
<evidence type="ECO:0000313" key="9">
    <source>
        <dbReference type="EMBL" id="ONF45176.1"/>
    </source>
</evidence>
<comment type="subunit">
    <text evidence="6">Monomer.</text>
</comment>
<gene>
    <name evidence="6" type="primary">rsmC</name>
    <name evidence="9" type="ORF">BTO32_01510</name>
</gene>
<dbReference type="OrthoDB" id="9816072at2"/>
<dbReference type="InterPro" id="IPR007848">
    <property type="entry name" value="Small_mtfrase_dom"/>
</dbReference>
<dbReference type="CDD" id="cd02440">
    <property type="entry name" value="AdoMet_MTases"/>
    <property type="match status" value="1"/>
</dbReference>
<reference evidence="9 10" key="1">
    <citation type="submission" date="2016-12" db="EMBL/GenBank/DDBJ databases">
        <title>Marinobacter lutaoensis whole genome sequencing.</title>
        <authorList>
            <person name="Verma A."/>
            <person name="Krishnamurthi S."/>
        </authorList>
    </citation>
    <scope>NUCLEOTIDE SEQUENCE [LARGE SCALE GENOMIC DNA]</scope>
    <source>
        <strain evidence="9 10">T5054</strain>
    </source>
</reference>
<keyword evidence="5 6" id="KW-0949">S-adenosyl-L-methionine</keyword>
<dbReference type="InterPro" id="IPR046977">
    <property type="entry name" value="RsmC/RlmG"/>
</dbReference>
<dbReference type="GO" id="GO:0052914">
    <property type="term" value="F:16S rRNA (guanine(1207)-N(2))-methyltransferase activity"/>
    <property type="evidence" value="ECO:0007669"/>
    <property type="project" value="UniProtKB-EC"/>
</dbReference>
<dbReference type="Proteomes" id="UP000189339">
    <property type="component" value="Unassembled WGS sequence"/>
</dbReference>
<comment type="subcellular location">
    <subcellularLocation>
        <location evidence="6">Cytoplasm</location>
    </subcellularLocation>
</comment>
<organism evidence="9 10">
    <name type="scientific">Marinobacter lutaoensis</name>
    <dbReference type="NCBI Taxonomy" id="135739"/>
    <lineage>
        <taxon>Bacteria</taxon>
        <taxon>Pseudomonadati</taxon>
        <taxon>Pseudomonadota</taxon>
        <taxon>Gammaproteobacteria</taxon>
        <taxon>Pseudomonadales</taxon>
        <taxon>Marinobacteraceae</taxon>
        <taxon>Marinobacter</taxon>
    </lineage>
</organism>
<evidence type="ECO:0000256" key="1">
    <source>
        <dbReference type="ARBA" id="ARBA00022490"/>
    </source>
</evidence>
<evidence type="ECO:0000259" key="8">
    <source>
        <dbReference type="Pfam" id="PF08468"/>
    </source>
</evidence>
<dbReference type="Pfam" id="PF08468">
    <property type="entry name" value="MTS_N"/>
    <property type="match status" value="1"/>
</dbReference>
<comment type="catalytic activity">
    <reaction evidence="6">
        <text>guanosine(1207) in 16S rRNA + S-adenosyl-L-methionine = N(2)-methylguanosine(1207) in 16S rRNA + S-adenosyl-L-homocysteine + H(+)</text>
        <dbReference type="Rhea" id="RHEA:42736"/>
        <dbReference type="Rhea" id="RHEA-COMP:10213"/>
        <dbReference type="Rhea" id="RHEA-COMP:10214"/>
        <dbReference type="ChEBI" id="CHEBI:15378"/>
        <dbReference type="ChEBI" id="CHEBI:57856"/>
        <dbReference type="ChEBI" id="CHEBI:59789"/>
        <dbReference type="ChEBI" id="CHEBI:74269"/>
        <dbReference type="ChEBI" id="CHEBI:74481"/>
        <dbReference type="EC" id="2.1.1.172"/>
    </reaction>
</comment>
<keyword evidence="10" id="KW-1185">Reference proteome</keyword>
<dbReference type="HAMAP" id="MF_01862">
    <property type="entry name" value="16SrRNA_methyltr_C"/>
    <property type="match status" value="1"/>
</dbReference>
<dbReference type="GO" id="GO:0005737">
    <property type="term" value="C:cytoplasm"/>
    <property type="evidence" value="ECO:0007669"/>
    <property type="project" value="UniProtKB-SubCell"/>
</dbReference>
<keyword evidence="1 6" id="KW-0963">Cytoplasm</keyword>
<comment type="caution">
    <text evidence="9">The sequence shown here is derived from an EMBL/GenBank/DDBJ whole genome shotgun (WGS) entry which is preliminary data.</text>
</comment>
<evidence type="ECO:0000259" key="7">
    <source>
        <dbReference type="Pfam" id="PF05175"/>
    </source>
</evidence>
<evidence type="ECO:0000313" key="10">
    <source>
        <dbReference type="Proteomes" id="UP000189339"/>
    </source>
</evidence>
<dbReference type="EMBL" id="MSCW01000001">
    <property type="protein sequence ID" value="ONF45176.1"/>
    <property type="molecule type" value="Genomic_DNA"/>
</dbReference>
<dbReference type="PANTHER" id="PTHR47816:SF4">
    <property type="entry name" value="RIBOSOMAL RNA SMALL SUBUNIT METHYLTRANSFERASE C"/>
    <property type="match status" value="1"/>
</dbReference>
<keyword evidence="3 6" id="KW-0489">Methyltransferase</keyword>
<name>A0A1V2DXQ8_9GAMM</name>
<dbReference type="InterPro" id="IPR029063">
    <property type="entry name" value="SAM-dependent_MTases_sf"/>
</dbReference>
<evidence type="ECO:0000256" key="2">
    <source>
        <dbReference type="ARBA" id="ARBA00022552"/>
    </source>
</evidence>
<evidence type="ECO:0000256" key="6">
    <source>
        <dbReference type="HAMAP-Rule" id="MF_01862"/>
    </source>
</evidence>
<dbReference type="Gene3D" id="3.40.50.150">
    <property type="entry name" value="Vaccinia Virus protein VP39"/>
    <property type="match status" value="2"/>
</dbReference>
<feature type="domain" description="Methyltransferase small" evidence="7">
    <location>
        <begin position="172"/>
        <end position="343"/>
    </location>
</feature>
<feature type="domain" description="Methyltransferase small N-terminal" evidence="8">
    <location>
        <begin position="9"/>
        <end position="159"/>
    </location>
</feature>
<dbReference type="RefSeq" id="WP_076722672.1">
    <property type="nucleotide sequence ID" value="NZ_MSCW01000001.1"/>
</dbReference>
<dbReference type="Pfam" id="PF05175">
    <property type="entry name" value="MTS"/>
    <property type="match status" value="1"/>
</dbReference>
<dbReference type="InterPro" id="IPR013675">
    <property type="entry name" value="Mtase_sm_N"/>
</dbReference>
<dbReference type="AlphaFoldDB" id="A0A1V2DXQ8"/>
<comment type="similarity">
    <text evidence="6">Belongs to the methyltransferase superfamily. RsmC family.</text>
</comment>